<dbReference type="Pfam" id="PF12706">
    <property type="entry name" value="Lactamase_B_2"/>
    <property type="match status" value="1"/>
</dbReference>
<dbReference type="InterPro" id="IPR001279">
    <property type="entry name" value="Metallo-B-lactamas"/>
</dbReference>
<evidence type="ECO:0000313" key="3">
    <source>
        <dbReference type="EMBL" id="UVW36254.1"/>
    </source>
</evidence>
<keyword evidence="4" id="KW-1185">Reference proteome</keyword>
<gene>
    <name evidence="3" type="ORF">NYF23_06515</name>
</gene>
<dbReference type="EMBL" id="CP103416">
    <property type="protein sequence ID" value="UVW36254.1"/>
    <property type="molecule type" value="Genomic_DNA"/>
</dbReference>
<evidence type="ECO:0000259" key="2">
    <source>
        <dbReference type="SMART" id="SM00849"/>
    </source>
</evidence>
<dbReference type="SUPFAM" id="SSF56281">
    <property type="entry name" value="Metallo-hydrolase/oxidoreductase"/>
    <property type="match status" value="1"/>
</dbReference>
<feature type="domain" description="Metallo-beta-lactamase" evidence="2">
    <location>
        <begin position="68"/>
        <end position="281"/>
    </location>
</feature>
<keyword evidence="1" id="KW-0378">Hydrolase</keyword>
<name>A0ABY5TVS0_9GAMM</name>
<sequence length="357" mass="38047">MKKSYVAGTIVLLALALTAYSERGAIMLKILPGALDKIMSQQPLAELPDGLHISLCGAGGPMPSDNRSGPCVAVMAGEQLFVVDAGTNGARNLGRMGFNQGKIEALFLTHFHSDHIDGLGEMAMLRWVADNNSGPLPVYGPAGVAEIISGFNRAYAQDAVHRTDHHGVAVAPPSGAGMSPKGFALPKIGESVTVYGNENLKIEMISADHFPVTPAVAYKFTYKGRSLLISGDTVKSPTIEKHSAGVDLLVHEALSTKLVVLMAESAARIGNPLREKLFNDIHDYHTTPVEAAEIARDARVGHLLYYHIVPPLMAPGMEAIWLEGVVEVFSDITLGQDGTSISLPANSREIIHQSSML</sequence>
<evidence type="ECO:0000256" key="1">
    <source>
        <dbReference type="ARBA" id="ARBA00022801"/>
    </source>
</evidence>
<dbReference type="CDD" id="cd07719">
    <property type="entry name" value="arylsulfatase_AtsA-like_MBL-fold"/>
    <property type="match status" value="1"/>
</dbReference>
<dbReference type="InterPro" id="IPR036866">
    <property type="entry name" value="RibonucZ/Hydroxyglut_hydro"/>
</dbReference>
<organism evidence="3 4">
    <name type="scientific">SAR92 clade bacterium H455</name>
    <dbReference type="NCBI Taxonomy" id="2974818"/>
    <lineage>
        <taxon>Bacteria</taxon>
        <taxon>Pseudomonadati</taxon>
        <taxon>Pseudomonadota</taxon>
        <taxon>Gammaproteobacteria</taxon>
        <taxon>Cellvibrionales</taxon>
        <taxon>Porticoccaceae</taxon>
        <taxon>SAR92 clade</taxon>
    </lineage>
</organism>
<reference evidence="3" key="1">
    <citation type="submission" date="2022-08" db="EMBL/GenBank/DDBJ databases">
        <title>Catabolic pathway analysis in culturable SAR92 clade bacteria reveals their overlooked roles in DMSP degradation in coastal seas.</title>
        <authorList>
            <person name="He X."/>
            <person name="Zhang X."/>
            <person name="Zhang Y."/>
        </authorList>
    </citation>
    <scope>NUCLEOTIDE SEQUENCE</scope>
    <source>
        <strain evidence="3">H455</strain>
    </source>
</reference>
<dbReference type="PANTHER" id="PTHR46018">
    <property type="entry name" value="ZINC PHOSPHODIESTERASE ELAC PROTEIN 1"/>
    <property type="match status" value="1"/>
</dbReference>
<protein>
    <submittedName>
        <fullName evidence="3">MBL fold metallo-hydrolase</fullName>
    </submittedName>
</protein>
<proteinExistence type="predicted"/>
<dbReference type="Gene3D" id="3.60.15.10">
    <property type="entry name" value="Ribonuclease Z/Hydroxyacylglutathione hydrolase-like"/>
    <property type="match status" value="1"/>
</dbReference>
<dbReference type="PANTHER" id="PTHR46018:SF2">
    <property type="entry name" value="ZINC PHOSPHODIESTERASE ELAC PROTEIN 1"/>
    <property type="match status" value="1"/>
</dbReference>
<dbReference type="Proteomes" id="UP001059934">
    <property type="component" value="Chromosome"/>
</dbReference>
<dbReference type="SMART" id="SM00849">
    <property type="entry name" value="Lactamase_B"/>
    <property type="match status" value="1"/>
</dbReference>
<evidence type="ECO:0000313" key="4">
    <source>
        <dbReference type="Proteomes" id="UP001059934"/>
    </source>
</evidence>
<accession>A0ABY5TVS0</accession>
<dbReference type="InterPro" id="IPR044094">
    <property type="entry name" value="AtsA-like_MBL-fold"/>
</dbReference>